<protein>
    <recommendedName>
        <fullName evidence="3">Sel1 repeat family protein</fullName>
    </recommendedName>
</protein>
<gene>
    <name evidence="1" type="ORF">DX908_10385</name>
</gene>
<organism evidence="1 2">
    <name type="scientific">Parvularcula marina</name>
    <dbReference type="NCBI Taxonomy" id="2292771"/>
    <lineage>
        <taxon>Bacteria</taxon>
        <taxon>Pseudomonadati</taxon>
        <taxon>Pseudomonadota</taxon>
        <taxon>Alphaproteobacteria</taxon>
        <taxon>Parvularculales</taxon>
        <taxon>Parvularculaceae</taxon>
        <taxon>Parvularcula</taxon>
    </lineage>
</organism>
<dbReference type="InParanoid" id="A0A371RJK8"/>
<keyword evidence="2" id="KW-1185">Reference proteome</keyword>
<evidence type="ECO:0000313" key="2">
    <source>
        <dbReference type="Proteomes" id="UP000264589"/>
    </source>
</evidence>
<name>A0A371RJK8_9PROT</name>
<sequence>MSVEFDHGVLDNAEKLYTAEDMYRLGIEASTPGEGEDPDLITAHKWFNLAASRGNELAREYRAQLTLEMDSREIAEAQRLARKWMADNRTLISPL</sequence>
<reference evidence="1 2" key="1">
    <citation type="submission" date="2018-08" db="EMBL/GenBank/DDBJ databases">
        <title>Parvularcula sp. SM1705, isolated from surface water of the South Sea China.</title>
        <authorList>
            <person name="Sun L."/>
        </authorList>
    </citation>
    <scope>NUCLEOTIDE SEQUENCE [LARGE SCALE GENOMIC DNA]</scope>
    <source>
        <strain evidence="1 2">SM1705</strain>
    </source>
</reference>
<accession>A0A371RJK8</accession>
<dbReference type="RefSeq" id="WP_116392272.1">
    <property type="nucleotide sequence ID" value="NZ_QUQO01000001.1"/>
</dbReference>
<comment type="caution">
    <text evidence="1">The sequence shown here is derived from an EMBL/GenBank/DDBJ whole genome shotgun (WGS) entry which is preliminary data.</text>
</comment>
<dbReference type="Proteomes" id="UP000264589">
    <property type="component" value="Unassembled WGS sequence"/>
</dbReference>
<evidence type="ECO:0000313" key="1">
    <source>
        <dbReference type="EMBL" id="RFB05638.1"/>
    </source>
</evidence>
<dbReference type="OrthoDB" id="5321503at2"/>
<dbReference type="InterPro" id="IPR011990">
    <property type="entry name" value="TPR-like_helical_dom_sf"/>
</dbReference>
<dbReference type="Gene3D" id="1.25.40.10">
    <property type="entry name" value="Tetratricopeptide repeat domain"/>
    <property type="match status" value="1"/>
</dbReference>
<evidence type="ECO:0008006" key="3">
    <source>
        <dbReference type="Google" id="ProtNLM"/>
    </source>
</evidence>
<dbReference type="EMBL" id="QUQO01000001">
    <property type="protein sequence ID" value="RFB05638.1"/>
    <property type="molecule type" value="Genomic_DNA"/>
</dbReference>
<proteinExistence type="predicted"/>
<dbReference type="AlphaFoldDB" id="A0A371RJK8"/>